<dbReference type="SUPFAM" id="SSF52518">
    <property type="entry name" value="Thiamin diphosphate-binding fold (THDP-binding)"/>
    <property type="match status" value="1"/>
</dbReference>
<keyword evidence="4" id="KW-1185">Reference proteome</keyword>
<proteinExistence type="predicted"/>
<dbReference type="EMBL" id="BAABYW010000001">
    <property type="protein sequence ID" value="GAA6406730.1"/>
    <property type="molecule type" value="Genomic_DNA"/>
</dbReference>
<evidence type="ECO:0000313" key="3">
    <source>
        <dbReference type="EMBL" id="GAA6406730.1"/>
    </source>
</evidence>
<dbReference type="Gene3D" id="3.40.50.970">
    <property type="match status" value="1"/>
</dbReference>
<feature type="domain" description="Thiamine pyrophosphate enzyme TPP-binding" evidence="2">
    <location>
        <begin position="65"/>
        <end position="211"/>
    </location>
</feature>
<dbReference type="PANTHER" id="PTHR48084">
    <property type="entry name" value="2-OXOGLUTARATE OXIDOREDUCTASE SUBUNIT KORB-RELATED"/>
    <property type="match status" value="1"/>
</dbReference>
<gene>
    <name evidence="3" type="ORF">K040078D81_08470</name>
</gene>
<evidence type="ECO:0000259" key="2">
    <source>
        <dbReference type="Pfam" id="PF02775"/>
    </source>
</evidence>
<accession>A0ABQ0B5J7</accession>
<dbReference type="RefSeq" id="WP_095171829.1">
    <property type="nucleotide sequence ID" value="NZ_BAABYW010000001.1"/>
</dbReference>
<comment type="caution">
    <text evidence="3">The sequence shown here is derived from an EMBL/GenBank/DDBJ whole genome shotgun (WGS) entry which is preliminary data.</text>
</comment>
<dbReference type="PANTHER" id="PTHR48084:SF3">
    <property type="entry name" value="SUBUNIT OF PYRUVATE:FLAVODOXIN OXIDOREDUCTASE"/>
    <property type="match status" value="1"/>
</dbReference>
<keyword evidence="1" id="KW-0560">Oxidoreductase</keyword>
<evidence type="ECO:0000256" key="1">
    <source>
        <dbReference type="ARBA" id="ARBA00023002"/>
    </source>
</evidence>
<dbReference type="InterPro" id="IPR051457">
    <property type="entry name" value="2-oxoacid:Fd_oxidoreductase"/>
</dbReference>
<dbReference type="Proteomes" id="UP001600943">
    <property type="component" value="Unassembled WGS sequence"/>
</dbReference>
<dbReference type="InterPro" id="IPR029061">
    <property type="entry name" value="THDP-binding"/>
</dbReference>
<organism evidence="3 4">
    <name type="scientific">Blautia hominis</name>
    <dbReference type="NCBI Taxonomy" id="2025493"/>
    <lineage>
        <taxon>Bacteria</taxon>
        <taxon>Bacillati</taxon>
        <taxon>Bacillota</taxon>
        <taxon>Clostridia</taxon>
        <taxon>Lachnospirales</taxon>
        <taxon>Lachnospiraceae</taxon>
        <taxon>Blautia</taxon>
    </lineage>
</organism>
<sequence>MAIIQERKVPALADKPMDFCPGCGHGIVSRLIMECLDELNQNNNIIFAIGVGCSSNLGAGLECDRLHCSHGRAGAVATGIKRVNPDVLVVSYQGDGDAYSIGLSETFNAAYRNENITVIIINNTNFGMTGGQMSLTTLEGQKTSTSVSGRDCAVTGYPIRFPEMAASQFPDAAYIARGTVTSPKRVNQLKKYIKNALEAQMDHEGYSAVEVLSPCPVNWGLSPLDAMERIEKEIIPYYPIGEFKGRKGR</sequence>
<reference evidence="3 4" key="1">
    <citation type="submission" date="2024-04" db="EMBL/GenBank/DDBJ databases">
        <title>Defined microbial consortia suppress multidrug-resistant proinflammatory Enterobacteriaceae via ecological control.</title>
        <authorList>
            <person name="Furuichi M."/>
            <person name="Kawaguchi T."/>
            <person name="Pust M."/>
            <person name="Yasuma K."/>
            <person name="Plichta D."/>
            <person name="Hasegawa N."/>
            <person name="Ohya T."/>
            <person name="Bhattarai S."/>
            <person name="Sasajima S."/>
            <person name="Aoto Y."/>
            <person name="Tuganbaev T."/>
            <person name="Yaginuma M."/>
            <person name="Ueda M."/>
            <person name="Okahashi N."/>
            <person name="Amafuji K."/>
            <person name="Kiridooshi Y."/>
            <person name="Sugita K."/>
            <person name="Strazar M."/>
            <person name="Skelly A."/>
            <person name="Suda W."/>
            <person name="Hattori M."/>
            <person name="Nakamoto N."/>
            <person name="Caballero S."/>
            <person name="Norman J."/>
            <person name="Olle B."/>
            <person name="Tanoue T."/>
            <person name="Arita M."/>
            <person name="Bucci V."/>
            <person name="Atarashi K."/>
            <person name="Xavier R."/>
            <person name="Honda K."/>
        </authorList>
    </citation>
    <scope>NUCLEOTIDE SEQUENCE [LARGE SCALE GENOMIC DNA]</scope>
    <source>
        <strain evidence="4">k04-0078-D8-1</strain>
    </source>
</reference>
<name>A0ABQ0B5J7_9FIRM</name>
<evidence type="ECO:0000313" key="4">
    <source>
        <dbReference type="Proteomes" id="UP001600943"/>
    </source>
</evidence>
<dbReference type="Pfam" id="PF02775">
    <property type="entry name" value="TPP_enzyme_C"/>
    <property type="match status" value="1"/>
</dbReference>
<protein>
    <submittedName>
        <fullName evidence="3">Thiamine pyrophosphate-dependent enzyme</fullName>
    </submittedName>
</protein>
<dbReference type="InterPro" id="IPR011766">
    <property type="entry name" value="TPP_enzyme_TPP-bd"/>
</dbReference>